<feature type="domain" description="Intradiol ring-cleavage dioxygenases" evidence="4">
    <location>
        <begin position="90"/>
        <end position="118"/>
    </location>
</feature>
<dbReference type="PANTHER" id="PTHR33711:SF10">
    <property type="entry name" value="INTRADIOL RING-CLEAVAGE DIOXYGENASES DOMAIN-CONTAINING PROTEIN"/>
    <property type="match status" value="1"/>
</dbReference>
<dbReference type="InterPro" id="IPR015889">
    <property type="entry name" value="Intradiol_dOase_core"/>
</dbReference>
<proteinExistence type="inferred from homology"/>
<reference evidence="6" key="1">
    <citation type="journal article" date="2019" name="Int. J. Syst. Evol. Microbiol.">
        <title>The Global Catalogue of Microorganisms (GCM) 10K type strain sequencing project: providing services to taxonomists for standard genome sequencing and annotation.</title>
        <authorList>
            <consortium name="The Broad Institute Genomics Platform"/>
            <consortium name="The Broad Institute Genome Sequencing Center for Infectious Disease"/>
            <person name="Wu L."/>
            <person name="Ma J."/>
        </authorList>
    </citation>
    <scope>NUCLEOTIDE SEQUENCE [LARGE SCALE GENOMIC DNA]</scope>
    <source>
        <strain evidence="6">JCM 9458</strain>
    </source>
</reference>
<dbReference type="Pfam" id="PF00775">
    <property type="entry name" value="Dioxygenase_C"/>
    <property type="match status" value="1"/>
</dbReference>
<dbReference type="Gene3D" id="2.60.130.10">
    <property type="entry name" value="Aromatic compound dioxygenase"/>
    <property type="match status" value="1"/>
</dbReference>
<gene>
    <name evidence="5" type="primary">pcaH</name>
    <name evidence="5" type="ORF">GCM10020369_20520</name>
</gene>
<dbReference type="RefSeq" id="WP_345727785.1">
    <property type="nucleotide sequence ID" value="NZ_BAAAYN010000012.1"/>
</dbReference>
<keyword evidence="3" id="KW-0560">Oxidoreductase</keyword>
<protein>
    <submittedName>
        <fullName evidence="5">Protocatechuate 3,4-dioxygenase subunit beta</fullName>
    </submittedName>
</protein>
<keyword evidence="6" id="KW-1185">Reference proteome</keyword>
<dbReference type="EMBL" id="BAAAYN010000012">
    <property type="protein sequence ID" value="GAA3385755.1"/>
    <property type="molecule type" value="Genomic_DNA"/>
</dbReference>
<dbReference type="InterPro" id="IPR050770">
    <property type="entry name" value="Intradiol_RC_Dioxygenase"/>
</dbReference>
<accession>A0ABP6SVA3</accession>
<evidence type="ECO:0000259" key="4">
    <source>
        <dbReference type="PROSITE" id="PS00083"/>
    </source>
</evidence>
<evidence type="ECO:0000256" key="3">
    <source>
        <dbReference type="ARBA" id="ARBA00023002"/>
    </source>
</evidence>
<organism evidence="5 6">
    <name type="scientific">Cryptosporangium minutisporangium</name>
    <dbReference type="NCBI Taxonomy" id="113569"/>
    <lineage>
        <taxon>Bacteria</taxon>
        <taxon>Bacillati</taxon>
        <taxon>Actinomycetota</taxon>
        <taxon>Actinomycetes</taxon>
        <taxon>Cryptosporangiales</taxon>
        <taxon>Cryptosporangiaceae</taxon>
        <taxon>Cryptosporangium</taxon>
    </lineage>
</organism>
<dbReference type="NCBIfam" id="TIGR02423">
    <property type="entry name" value="protocat_alph"/>
    <property type="match status" value="1"/>
</dbReference>
<dbReference type="PROSITE" id="PS00083">
    <property type="entry name" value="INTRADIOL_DIOXYGENAS"/>
    <property type="match status" value="1"/>
</dbReference>
<evidence type="ECO:0000313" key="5">
    <source>
        <dbReference type="EMBL" id="GAA3385755.1"/>
    </source>
</evidence>
<dbReference type="CDD" id="cd03464">
    <property type="entry name" value="3_4-PCD_beta"/>
    <property type="match status" value="1"/>
</dbReference>
<dbReference type="InterPro" id="IPR012785">
    <property type="entry name" value="Protocat_dOase_b"/>
</dbReference>
<dbReference type="SUPFAM" id="SSF49482">
    <property type="entry name" value="Aromatic compound dioxygenase"/>
    <property type="match status" value="1"/>
</dbReference>
<keyword evidence="2" id="KW-0223">Dioxygenase</keyword>
<dbReference type="Pfam" id="PF12391">
    <property type="entry name" value="PCDO_beta_N"/>
    <property type="match status" value="1"/>
</dbReference>
<dbReference type="PANTHER" id="PTHR33711">
    <property type="entry name" value="DIOXYGENASE, PUTATIVE (AFU_ORTHOLOGUE AFUA_2G02910)-RELATED"/>
    <property type="match status" value="1"/>
</dbReference>
<evidence type="ECO:0000256" key="1">
    <source>
        <dbReference type="ARBA" id="ARBA00007825"/>
    </source>
</evidence>
<dbReference type="InterPro" id="IPR012786">
    <property type="entry name" value="Protocat_dOase_a"/>
</dbReference>
<evidence type="ECO:0000313" key="6">
    <source>
        <dbReference type="Proteomes" id="UP001501676"/>
    </source>
</evidence>
<name>A0ABP6SVA3_9ACTN</name>
<comment type="similarity">
    <text evidence="1">Belongs to the intradiol ring-cleavage dioxygenase family.</text>
</comment>
<dbReference type="InterPro" id="IPR000627">
    <property type="entry name" value="Intradiol_dOase_C"/>
</dbReference>
<dbReference type="InterPro" id="IPR024756">
    <property type="entry name" value="PCDO_beta_N"/>
</dbReference>
<evidence type="ECO:0000256" key="2">
    <source>
        <dbReference type="ARBA" id="ARBA00022964"/>
    </source>
</evidence>
<sequence>MTETSANAVENPTDRLALPRYLRDAEVHPHLDFEGYKSTALRHPKQPLVALPHAFTEITGPLLGEGRLGELDNDLTRQHAEEPQGQRIIVHGRVLDSDGRPVPQTLIEIWQANAGGRYRHVVDNWPAPLDPNFTGLGRTLTDDQGRYTFTTVKPGAYPWKNHHNAWRPAHIHFSLFGRAFTQRLVTQMYFPDDPLFPYDPIFNSVPDEKARQRMVSRFDLATTQPDWALAFEFDIVLRGSEQTPFEDAHDEDEE</sequence>
<dbReference type="Proteomes" id="UP001501676">
    <property type="component" value="Unassembled WGS sequence"/>
</dbReference>
<comment type="caution">
    <text evidence="5">The sequence shown here is derived from an EMBL/GenBank/DDBJ whole genome shotgun (WGS) entry which is preliminary data.</text>
</comment>
<dbReference type="NCBIfam" id="TIGR02422">
    <property type="entry name" value="protocat_beta"/>
    <property type="match status" value="1"/>
</dbReference>